<reference evidence="22 23" key="1">
    <citation type="submission" date="2020-08" db="EMBL/GenBank/DDBJ databases">
        <title>Genomic Encyclopedia of Type Strains, Phase IV (KMG-IV): sequencing the most valuable type-strain genomes for metagenomic binning, comparative biology and taxonomic classification.</title>
        <authorList>
            <person name="Goeker M."/>
        </authorList>
    </citation>
    <scope>NUCLEOTIDE SEQUENCE [LARGE SCALE GENOMIC DNA]</scope>
    <source>
        <strain evidence="22 23">DSM 16268</strain>
    </source>
</reference>
<dbReference type="InterPro" id="IPR006054">
    <property type="entry name" value="DnaQ"/>
</dbReference>
<dbReference type="NCBIfam" id="TIGR01406">
    <property type="entry name" value="dnaQ_proteo"/>
    <property type="match status" value="1"/>
</dbReference>
<dbReference type="GO" id="GO:0046872">
    <property type="term" value="F:metal ion binding"/>
    <property type="evidence" value="ECO:0007669"/>
    <property type="project" value="UniProtKB-KW"/>
</dbReference>
<evidence type="ECO:0000256" key="4">
    <source>
        <dbReference type="ARBA" id="ARBA00022679"/>
    </source>
</evidence>
<proteinExistence type="predicted"/>
<evidence type="ECO:0000259" key="21">
    <source>
        <dbReference type="SMART" id="SM00479"/>
    </source>
</evidence>
<dbReference type="NCBIfam" id="TIGR00573">
    <property type="entry name" value="dnaq"/>
    <property type="match status" value="1"/>
</dbReference>
<keyword evidence="12 20" id="KW-0239">DNA-directed DNA polymerase</keyword>
<comment type="cofactor">
    <cofactor evidence="19">
        <name>Mg(2+)</name>
        <dbReference type="ChEBI" id="CHEBI:18420"/>
    </cofactor>
    <cofactor evidence="19">
        <name>Mn(2+)</name>
        <dbReference type="ChEBI" id="CHEBI:29035"/>
    </cofactor>
    <text evidence="19">Binds 2 divalent metal cations. Magnesium or manganese.</text>
</comment>
<evidence type="ECO:0000256" key="10">
    <source>
        <dbReference type="ARBA" id="ARBA00022839"/>
    </source>
</evidence>
<evidence type="ECO:0000256" key="19">
    <source>
        <dbReference type="PIRSR" id="PIRSR606309-3"/>
    </source>
</evidence>
<evidence type="ECO:0000256" key="16">
    <source>
        <dbReference type="ARBA" id="ARBA00049244"/>
    </source>
</evidence>
<comment type="subunit">
    <text evidence="15 20">DNA polymerase III contains a core (composed of alpha, epsilon and theta chains) that associates with a tau subunit. This core dimerizes to form the POLIII' complex. PolIII' associates with the gamma complex (composed of gamma, delta, delta', psi and chi chains) and with the beta chain to form the complete DNA polymerase III complex.</text>
</comment>
<keyword evidence="6 20" id="KW-0235">DNA replication</keyword>
<dbReference type="PANTHER" id="PTHR30231:SF41">
    <property type="entry name" value="DNA POLYMERASE III SUBUNIT EPSILON"/>
    <property type="match status" value="1"/>
</dbReference>
<sequence>MREIIFDTETTGLDPLKGDRLVEIGCVELFNHIPTGRKLHLYINPQRSMPAEAFRVHGLSDAFLADKPIFSAIAGEFVDFIGDARLVAHNAMFDLGFINAELGRLSLPVYRVDRIVDTLMLARQRHPLGPNSLDALCNRYGIDISRRTLHGALLDAELLAEVYIELIGGRQAHLGLSLVEETAFSGRSVVAEAAAIRPQERAFRVTAEERAAHRGFVEGLGANAIWTRYFETETAEAAE</sequence>
<evidence type="ECO:0000313" key="23">
    <source>
        <dbReference type="Proteomes" id="UP000523821"/>
    </source>
</evidence>
<accession>A0A7W9L322</accession>
<feature type="binding site" evidence="18">
    <location>
        <position position="155"/>
    </location>
    <ligand>
        <name>substrate</name>
    </ligand>
</feature>
<evidence type="ECO:0000256" key="1">
    <source>
        <dbReference type="ARBA" id="ARBA00001936"/>
    </source>
</evidence>
<feature type="binding site" evidence="19">
    <location>
        <position position="155"/>
    </location>
    <ligand>
        <name>a divalent metal cation</name>
        <dbReference type="ChEBI" id="CHEBI:60240"/>
        <label>1</label>
        <note>catalytic</note>
    </ligand>
</feature>
<dbReference type="Gene3D" id="3.30.420.10">
    <property type="entry name" value="Ribonuclease H-like superfamily/Ribonuclease H"/>
    <property type="match status" value="1"/>
</dbReference>
<dbReference type="Pfam" id="PF00929">
    <property type="entry name" value="RNase_T"/>
    <property type="match status" value="1"/>
</dbReference>
<keyword evidence="23" id="KW-1185">Reference proteome</keyword>
<evidence type="ECO:0000256" key="17">
    <source>
        <dbReference type="PIRSR" id="PIRSR606309-1"/>
    </source>
</evidence>
<dbReference type="EMBL" id="JACHOO010000006">
    <property type="protein sequence ID" value="MBB5754103.1"/>
    <property type="molecule type" value="Genomic_DNA"/>
</dbReference>
<comment type="function">
    <text evidence="14 20">DNA polymerase III is a complex, multichain enzyme responsible for most of the replicative synthesis in bacteria. The epsilon subunit contain the editing function and is a proofreading 3'-5' exonuclease.</text>
</comment>
<gene>
    <name evidence="20" type="primary">dnaQ</name>
    <name evidence="22" type="ORF">GGQ63_003178</name>
</gene>
<dbReference type="CDD" id="cd06131">
    <property type="entry name" value="DNA_pol_III_epsilon_Ecoli_like"/>
    <property type="match status" value="1"/>
</dbReference>
<feature type="binding site" evidence="18">
    <location>
        <position position="7"/>
    </location>
    <ligand>
        <name>substrate</name>
    </ligand>
</feature>
<dbReference type="SMART" id="SM00479">
    <property type="entry name" value="EXOIII"/>
    <property type="match status" value="1"/>
</dbReference>
<dbReference type="EC" id="2.7.7.7" evidence="2 20"/>
<name>A0A7W9L322_9HYPH</name>
<feature type="binding site" evidence="19">
    <location>
        <position position="7"/>
    </location>
    <ligand>
        <name>a divalent metal cation</name>
        <dbReference type="ChEBI" id="CHEBI:60240"/>
        <label>1</label>
        <note>catalytic</note>
    </ligand>
</feature>
<protein>
    <recommendedName>
        <fullName evidence="3 20">DNA polymerase III subunit epsilon</fullName>
        <ecNumber evidence="2 20">2.7.7.7</ecNumber>
    </recommendedName>
</protein>
<dbReference type="FunFam" id="3.30.420.10:FF:000012">
    <property type="entry name" value="DNA polymerase III subunit epsilon"/>
    <property type="match status" value="1"/>
</dbReference>
<dbReference type="NCBIfam" id="NF004316">
    <property type="entry name" value="PRK05711.1"/>
    <property type="match status" value="1"/>
</dbReference>
<keyword evidence="9 20" id="KW-0378">Hydrolase</keyword>
<feature type="binding site" evidence="19">
    <location>
        <position position="9"/>
    </location>
    <ligand>
        <name>a divalent metal cation</name>
        <dbReference type="ChEBI" id="CHEBI:60240"/>
        <label>1</label>
        <note>catalytic</note>
    </ligand>
</feature>
<evidence type="ECO:0000313" key="22">
    <source>
        <dbReference type="EMBL" id="MBB5754103.1"/>
    </source>
</evidence>
<feature type="binding site" evidence="18">
    <location>
        <position position="57"/>
    </location>
    <ligand>
        <name>substrate</name>
    </ligand>
</feature>
<dbReference type="InterPro" id="IPR036397">
    <property type="entry name" value="RNaseH_sf"/>
</dbReference>
<dbReference type="GO" id="GO:0003887">
    <property type="term" value="F:DNA-directed DNA polymerase activity"/>
    <property type="evidence" value="ECO:0007669"/>
    <property type="project" value="UniProtKB-KW"/>
</dbReference>
<evidence type="ECO:0000256" key="6">
    <source>
        <dbReference type="ARBA" id="ARBA00022705"/>
    </source>
</evidence>
<evidence type="ECO:0000256" key="15">
    <source>
        <dbReference type="ARBA" id="ARBA00026073"/>
    </source>
</evidence>
<keyword evidence="4 20" id="KW-0808">Transferase</keyword>
<dbReference type="GO" id="GO:0045004">
    <property type="term" value="P:DNA replication proofreading"/>
    <property type="evidence" value="ECO:0007669"/>
    <property type="project" value="TreeGrafter"/>
</dbReference>
<evidence type="ECO:0000256" key="13">
    <source>
        <dbReference type="ARBA" id="ARBA00023211"/>
    </source>
</evidence>
<evidence type="ECO:0000256" key="5">
    <source>
        <dbReference type="ARBA" id="ARBA00022695"/>
    </source>
</evidence>
<dbReference type="GO" id="GO:0005829">
    <property type="term" value="C:cytosol"/>
    <property type="evidence" value="ECO:0007669"/>
    <property type="project" value="TreeGrafter"/>
</dbReference>
<dbReference type="Proteomes" id="UP000523821">
    <property type="component" value="Unassembled WGS sequence"/>
</dbReference>
<dbReference type="RefSeq" id="WP_183857502.1">
    <property type="nucleotide sequence ID" value="NZ_JACHOO010000006.1"/>
</dbReference>
<keyword evidence="13 19" id="KW-0464">Manganese</keyword>
<comment type="caution">
    <text evidence="22">The sequence shown here is derived from an EMBL/GenBank/DDBJ whole genome shotgun (WGS) entry which is preliminary data.</text>
</comment>
<evidence type="ECO:0000256" key="20">
    <source>
        <dbReference type="RuleBase" id="RU364087"/>
    </source>
</evidence>
<dbReference type="InterPro" id="IPR013520">
    <property type="entry name" value="Ribonucl_H"/>
</dbReference>
<evidence type="ECO:0000256" key="7">
    <source>
        <dbReference type="ARBA" id="ARBA00022722"/>
    </source>
</evidence>
<keyword evidence="7 20" id="KW-0540">Nuclease</keyword>
<evidence type="ECO:0000256" key="8">
    <source>
        <dbReference type="ARBA" id="ARBA00022723"/>
    </source>
</evidence>
<comment type="catalytic activity">
    <reaction evidence="16 20">
        <text>DNA(n) + a 2'-deoxyribonucleoside 5'-triphosphate = DNA(n+1) + diphosphate</text>
        <dbReference type="Rhea" id="RHEA:22508"/>
        <dbReference type="Rhea" id="RHEA-COMP:17339"/>
        <dbReference type="Rhea" id="RHEA-COMP:17340"/>
        <dbReference type="ChEBI" id="CHEBI:33019"/>
        <dbReference type="ChEBI" id="CHEBI:61560"/>
        <dbReference type="ChEBI" id="CHEBI:173112"/>
        <dbReference type="EC" id="2.7.7.7"/>
    </reaction>
</comment>
<evidence type="ECO:0000256" key="14">
    <source>
        <dbReference type="ARBA" id="ARBA00025483"/>
    </source>
</evidence>
<feature type="domain" description="Exonuclease" evidence="21">
    <location>
        <begin position="2"/>
        <end position="172"/>
    </location>
</feature>
<keyword evidence="11 19" id="KW-0460">Magnesium</keyword>
<dbReference type="SUPFAM" id="SSF53098">
    <property type="entry name" value="Ribonuclease H-like"/>
    <property type="match status" value="1"/>
</dbReference>
<dbReference type="GO" id="GO:0003677">
    <property type="term" value="F:DNA binding"/>
    <property type="evidence" value="ECO:0007669"/>
    <property type="project" value="InterPro"/>
</dbReference>
<dbReference type="InterPro" id="IPR012337">
    <property type="entry name" value="RNaseH-like_sf"/>
</dbReference>
<keyword evidence="5 20" id="KW-0548">Nucleotidyltransferase</keyword>
<keyword evidence="10 20" id="KW-0269">Exonuclease</keyword>
<feature type="binding site" evidence="18">
    <location>
        <position position="52"/>
    </location>
    <ligand>
        <name>substrate</name>
    </ligand>
</feature>
<evidence type="ECO:0000256" key="3">
    <source>
        <dbReference type="ARBA" id="ARBA00020352"/>
    </source>
</evidence>
<evidence type="ECO:0000256" key="11">
    <source>
        <dbReference type="ARBA" id="ARBA00022842"/>
    </source>
</evidence>
<evidence type="ECO:0000256" key="2">
    <source>
        <dbReference type="ARBA" id="ARBA00012417"/>
    </source>
</evidence>
<dbReference type="PANTHER" id="PTHR30231">
    <property type="entry name" value="DNA POLYMERASE III SUBUNIT EPSILON"/>
    <property type="match status" value="1"/>
</dbReference>
<evidence type="ECO:0000256" key="9">
    <source>
        <dbReference type="ARBA" id="ARBA00022801"/>
    </source>
</evidence>
<evidence type="ECO:0000256" key="18">
    <source>
        <dbReference type="PIRSR" id="PIRSR606309-2"/>
    </source>
</evidence>
<dbReference type="AlphaFoldDB" id="A0A7W9L322"/>
<keyword evidence="8 19" id="KW-0479">Metal-binding</keyword>
<feature type="binding site" evidence="18">
    <location>
        <position position="9"/>
    </location>
    <ligand>
        <name>substrate</name>
    </ligand>
</feature>
<dbReference type="GO" id="GO:0008408">
    <property type="term" value="F:3'-5' exonuclease activity"/>
    <property type="evidence" value="ECO:0007669"/>
    <property type="project" value="TreeGrafter"/>
</dbReference>
<comment type="cofactor">
    <cofactor evidence="1 20">
        <name>Mn(2+)</name>
        <dbReference type="ChEBI" id="CHEBI:29035"/>
    </cofactor>
</comment>
<evidence type="ECO:0000256" key="12">
    <source>
        <dbReference type="ARBA" id="ARBA00022932"/>
    </source>
</evidence>
<dbReference type="InterPro" id="IPR006309">
    <property type="entry name" value="DnaQ_proteo"/>
</dbReference>
<organism evidence="22 23">
    <name type="scientific">Prosthecomicrobium pneumaticum</name>
    <dbReference type="NCBI Taxonomy" id="81895"/>
    <lineage>
        <taxon>Bacteria</taxon>
        <taxon>Pseudomonadati</taxon>
        <taxon>Pseudomonadota</taxon>
        <taxon>Alphaproteobacteria</taxon>
        <taxon>Hyphomicrobiales</taxon>
        <taxon>Kaistiaceae</taxon>
        <taxon>Prosthecomicrobium</taxon>
    </lineage>
</organism>
<feature type="active site" description="Proton acceptor" evidence="17">
    <location>
        <position position="150"/>
    </location>
</feature>